<evidence type="ECO:0000256" key="1">
    <source>
        <dbReference type="SAM" id="MobiDB-lite"/>
    </source>
</evidence>
<evidence type="ECO:0000313" key="3">
    <source>
        <dbReference type="Proteomes" id="UP000277437"/>
    </source>
</evidence>
<feature type="region of interest" description="Disordered" evidence="1">
    <location>
        <begin position="57"/>
        <end position="94"/>
    </location>
</feature>
<reference evidence="2 3" key="1">
    <citation type="submission" date="2018-12" db="EMBL/GenBank/DDBJ databases">
        <authorList>
            <consortium name="Pathogen Informatics"/>
        </authorList>
    </citation>
    <scope>NUCLEOTIDE SEQUENCE [LARGE SCALE GENOMIC DNA]</scope>
    <source>
        <strain evidence="2 3">NCTC7357</strain>
    </source>
</reference>
<name>A0AAX3G529_9PSED</name>
<protein>
    <submittedName>
        <fullName evidence="2">Uncharacterized protein</fullName>
    </submittedName>
</protein>
<proteinExistence type="predicted"/>
<organism evidence="2 3">
    <name type="scientific">Pseudomonas chlororaphis</name>
    <dbReference type="NCBI Taxonomy" id="587753"/>
    <lineage>
        <taxon>Bacteria</taxon>
        <taxon>Pseudomonadati</taxon>
        <taxon>Pseudomonadota</taxon>
        <taxon>Gammaproteobacteria</taxon>
        <taxon>Pseudomonadales</taxon>
        <taxon>Pseudomonadaceae</taxon>
        <taxon>Pseudomonas</taxon>
    </lineage>
</organism>
<feature type="compositionally biased region" description="Polar residues" evidence="1">
    <location>
        <begin position="63"/>
        <end position="73"/>
    </location>
</feature>
<feature type="compositionally biased region" description="Basic and acidic residues" evidence="1">
    <location>
        <begin position="76"/>
        <end position="88"/>
    </location>
</feature>
<dbReference type="RefSeq" id="WP_124323679.1">
    <property type="nucleotide sequence ID" value="NZ_CP118137.1"/>
</dbReference>
<dbReference type="Proteomes" id="UP000277437">
    <property type="component" value="Chromosome"/>
</dbReference>
<dbReference type="AlphaFoldDB" id="A0AAX3G529"/>
<evidence type="ECO:0000313" key="2">
    <source>
        <dbReference type="EMBL" id="VEF76805.1"/>
    </source>
</evidence>
<accession>A0AAX3G529</accession>
<dbReference type="EMBL" id="LR134334">
    <property type="protein sequence ID" value="VEF76805.1"/>
    <property type="molecule type" value="Genomic_DNA"/>
</dbReference>
<sequence length="174" mass="18524">MNATPSINLPKLKALATAATKSPYDAVALNDYGMAVPPATVLDLIAEIERHRLVDAEGCKPEISTQPAGSSTADAAPEHDLDNAEGCKPDINNPPLSVQDAADALETAHRDLRDAVERAYPVGSQLRVDLGDHRATFEVLGHPSAVSPGAISAINIKTGKRRRLDYSRVLEVLQ</sequence>
<gene>
    <name evidence="2" type="ORF">NCTC7357_05184</name>
</gene>